<evidence type="ECO:0000313" key="7">
    <source>
        <dbReference type="EMBL" id="QFG70325.1"/>
    </source>
</evidence>
<comment type="similarity">
    <text evidence="2">Belongs to the isochorismate synthase family.</text>
</comment>
<dbReference type="InterPro" id="IPR005801">
    <property type="entry name" value="ADC_synthase"/>
</dbReference>
<dbReference type="NCBIfam" id="TIGR00543">
    <property type="entry name" value="isochor_syn"/>
    <property type="match status" value="1"/>
</dbReference>
<dbReference type="OrthoDB" id="9806579at2"/>
<feature type="domain" description="Chorismate-utilising enzyme C-terminal" evidence="6">
    <location>
        <begin position="166"/>
        <end position="424"/>
    </location>
</feature>
<evidence type="ECO:0000259" key="6">
    <source>
        <dbReference type="Pfam" id="PF00425"/>
    </source>
</evidence>
<dbReference type="KEGG" id="serw:FY030_12475"/>
<dbReference type="EMBL" id="CP044427">
    <property type="protein sequence ID" value="QFG70325.1"/>
    <property type="molecule type" value="Genomic_DNA"/>
</dbReference>
<comment type="catalytic activity">
    <reaction evidence="1">
        <text>chorismate = isochorismate</text>
        <dbReference type="Rhea" id="RHEA:18985"/>
        <dbReference type="ChEBI" id="CHEBI:29748"/>
        <dbReference type="ChEBI" id="CHEBI:29780"/>
        <dbReference type="EC" id="5.4.4.2"/>
    </reaction>
</comment>
<dbReference type="Proteomes" id="UP000326546">
    <property type="component" value="Chromosome"/>
</dbReference>
<dbReference type="AlphaFoldDB" id="A0A5J6V912"/>
<evidence type="ECO:0000256" key="5">
    <source>
        <dbReference type="ARBA" id="ARBA00041564"/>
    </source>
</evidence>
<evidence type="ECO:0000256" key="2">
    <source>
        <dbReference type="ARBA" id="ARBA00005297"/>
    </source>
</evidence>
<evidence type="ECO:0000256" key="4">
    <source>
        <dbReference type="ARBA" id="ARBA00023235"/>
    </source>
</evidence>
<accession>A0A5J6V912</accession>
<keyword evidence="4 7" id="KW-0413">Isomerase</keyword>
<dbReference type="SUPFAM" id="SSF56322">
    <property type="entry name" value="ADC synthase"/>
    <property type="match status" value="1"/>
</dbReference>
<sequence length="435" mass="47044">MRAHPVPPRLRARTVAVDAPGDLLTRVPDEVDPREVVTWLREGDGMVGWGRVAHVETQGPQRFAGAEDWWTRLREGAQIEDEVRLPGTGLVAFGSFAFADGSADPSVLTVPRVVIGRRDGLAWITHVVREDEPWPDSHPAEILTRTNPLIDVLDPLVEEPGSVPAQRWPQVIAQGISRIAGGEVDKVVLARDVAVRHRDRQPVRIAPVLERLEKRYGATWTFAVAGLVGATPEMLVRLQGGRARSRVLAGTIRRPNGIPLPAGAAPHGDPRLFLVSSEKDLEEHAYAVRSVAEALAPHCEDLVVPETPYVLELPDVYHLASDLTGTMHSRATSLRLAAALHPSAAVCGTPTADAFRVIAELEGMDRGRYAGPVGWMDASGDGDWCIALRCGELAEDRQSMRIFAGGGIVAASDPQSELAETEIKLTAMRHALGLA</sequence>
<proteinExistence type="inferred from homology"/>
<dbReference type="Gene3D" id="3.60.120.10">
    <property type="entry name" value="Anthranilate synthase"/>
    <property type="match status" value="1"/>
</dbReference>
<dbReference type="EC" id="5.4.4.2" evidence="3"/>
<evidence type="ECO:0000256" key="1">
    <source>
        <dbReference type="ARBA" id="ARBA00000799"/>
    </source>
</evidence>
<dbReference type="InterPro" id="IPR015890">
    <property type="entry name" value="Chorismate_C"/>
</dbReference>
<organism evidence="7 8">
    <name type="scientific">Ornithinimicrobium pratense</name>
    <dbReference type="NCBI Taxonomy" id="2593973"/>
    <lineage>
        <taxon>Bacteria</taxon>
        <taxon>Bacillati</taxon>
        <taxon>Actinomycetota</taxon>
        <taxon>Actinomycetes</taxon>
        <taxon>Micrococcales</taxon>
        <taxon>Ornithinimicrobiaceae</taxon>
        <taxon>Ornithinimicrobium</taxon>
    </lineage>
</organism>
<evidence type="ECO:0000313" key="8">
    <source>
        <dbReference type="Proteomes" id="UP000326546"/>
    </source>
</evidence>
<gene>
    <name evidence="7" type="ORF">FY030_12475</name>
</gene>
<dbReference type="PANTHER" id="PTHR42839:SF2">
    <property type="entry name" value="ISOCHORISMATE SYNTHASE ENTC"/>
    <property type="match status" value="1"/>
</dbReference>
<keyword evidence="8" id="KW-1185">Reference proteome</keyword>
<dbReference type="GO" id="GO:0008909">
    <property type="term" value="F:isochorismate synthase activity"/>
    <property type="evidence" value="ECO:0007669"/>
    <property type="project" value="UniProtKB-EC"/>
</dbReference>
<evidence type="ECO:0000256" key="3">
    <source>
        <dbReference type="ARBA" id="ARBA00012824"/>
    </source>
</evidence>
<reference evidence="7 8" key="1">
    <citation type="submission" date="2019-09" db="EMBL/GenBank/DDBJ databases">
        <title>Serinicoccus pratensis sp. nov., isolated from meadow soil.</title>
        <authorList>
            <person name="Zhang W."/>
        </authorList>
    </citation>
    <scope>NUCLEOTIDE SEQUENCE [LARGE SCALE GENOMIC DNA]</scope>
    <source>
        <strain evidence="7 8">W204</strain>
    </source>
</reference>
<dbReference type="InterPro" id="IPR004561">
    <property type="entry name" value="IsoChor_synthase"/>
</dbReference>
<name>A0A5J6V912_9MICO</name>
<dbReference type="PANTHER" id="PTHR42839">
    <property type="entry name" value="ISOCHORISMATE SYNTHASE ENTC"/>
    <property type="match status" value="1"/>
</dbReference>
<protein>
    <recommendedName>
        <fullName evidence="3">isochorismate synthase</fullName>
        <ecNumber evidence="3">5.4.4.2</ecNumber>
    </recommendedName>
    <alternativeName>
        <fullName evidence="5">Isochorismate mutase</fullName>
    </alternativeName>
</protein>
<dbReference type="Pfam" id="PF00425">
    <property type="entry name" value="Chorismate_bind"/>
    <property type="match status" value="1"/>
</dbReference>